<organism evidence="2">
    <name type="scientific">Cacopsylla melanoneura</name>
    <dbReference type="NCBI Taxonomy" id="428564"/>
    <lineage>
        <taxon>Eukaryota</taxon>
        <taxon>Metazoa</taxon>
        <taxon>Ecdysozoa</taxon>
        <taxon>Arthropoda</taxon>
        <taxon>Hexapoda</taxon>
        <taxon>Insecta</taxon>
        <taxon>Pterygota</taxon>
        <taxon>Neoptera</taxon>
        <taxon>Paraneoptera</taxon>
        <taxon>Hemiptera</taxon>
        <taxon>Sternorrhyncha</taxon>
        <taxon>Psylloidea</taxon>
        <taxon>Psyllidae</taxon>
        <taxon>Psyllinae</taxon>
        <taxon>Cacopsylla</taxon>
    </lineage>
</organism>
<feature type="transmembrane region" description="Helical" evidence="1">
    <location>
        <begin position="66"/>
        <end position="83"/>
    </location>
</feature>
<feature type="transmembrane region" description="Helical" evidence="1">
    <location>
        <begin position="95"/>
        <end position="114"/>
    </location>
</feature>
<evidence type="ECO:0000256" key="1">
    <source>
        <dbReference type="SAM" id="Phobius"/>
    </source>
</evidence>
<reference evidence="2" key="1">
    <citation type="submission" date="2021-05" db="EMBL/GenBank/DDBJ databases">
        <authorList>
            <person name="Alioto T."/>
            <person name="Alioto T."/>
            <person name="Gomez Garrido J."/>
        </authorList>
    </citation>
    <scope>NUCLEOTIDE SEQUENCE</scope>
</reference>
<evidence type="ECO:0000313" key="2">
    <source>
        <dbReference type="EMBL" id="CAG6658788.1"/>
    </source>
</evidence>
<accession>A0A8D8WH68</accession>
<keyword evidence="1" id="KW-1133">Transmembrane helix</keyword>
<name>A0A8D8WH68_9HEMI</name>
<proteinExistence type="predicted"/>
<protein>
    <submittedName>
        <fullName evidence="2">Uncharacterized protein</fullName>
    </submittedName>
</protein>
<keyword evidence="1" id="KW-0812">Transmembrane</keyword>
<sequence>MHHAHEILTGSCRIQPKKHQVALYITWKNPDNAYSVLVGFRTGVPWTLDCQTDALPTELPCMSMSMAAYLYINIIYIDILCIHKQIDILSIHKQIYLLVLCIHYFCRVFSRFLFIT</sequence>
<dbReference type="AlphaFoldDB" id="A0A8D8WH68"/>
<keyword evidence="1" id="KW-0472">Membrane</keyword>
<dbReference type="EMBL" id="HBUF01192390">
    <property type="protein sequence ID" value="CAG6658788.1"/>
    <property type="molecule type" value="Transcribed_RNA"/>
</dbReference>